<dbReference type="Pfam" id="PF07690">
    <property type="entry name" value="MFS_1"/>
    <property type="match status" value="1"/>
</dbReference>
<dbReference type="GO" id="GO:0022857">
    <property type="term" value="F:transmembrane transporter activity"/>
    <property type="evidence" value="ECO:0007669"/>
    <property type="project" value="InterPro"/>
</dbReference>
<dbReference type="SUPFAM" id="SSF103473">
    <property type="entry name" value="MFS general substrate transporter"/>
    <property type="match status" value="1"/>
</dbReference>
<evidence type="ECO:0000256" key="4">
    <source>
        <dbReference type="ARBA" id="ARBA00023136"/>
    </source>
</evidence>
<comment type="subcellular location">
    <subcellularLocation>
        <location evidence="1">Membrane</location>
        <topology evidence="1">Multi-pass membrane protein</topology>
    </subcellularLocation>
</comment>
<dbReference type="PANTHER" id="PTHR11662">
    <property type="entry name" value="SOLUTE CARRIER FAMILY 17"/>
    <property type="match status" value="1"/>
</dbReference>
<dbReference type="EMBL" id="KN551184">
    <property type="protein sequence ID" value="KHJ92712.1"/>
    <property type="molecule type" value="Genomic_DNA"/>
</dbReference>
<reference evidence="6 7" key="1">
    <citation type="submission" date="2014-03" db="EMBL/GenBank/DDBJ databases">
        <title>Draft genome of the hookworm Oesophagostomum dentatum.</title>
        <authorList>
            <person name="Mitreva M."/>
        </authorList>
    </citation>
    <scope>NUCLEOTIDE SEQUENCE [LARGE SCALE GENOMIC DNA]</scope>
    <source>
        <strain evidence="6 7">OD-Hann</strain>
    </source>
</reference>
<keyword evidence="2 5" id="KW-0812">Transmembrane</keyword>
<dbReference type="Gene3D" id="1.20.1250.20">
    <property type="entry name" value="MFS general substrate transporter like domains"/>
    <property type="match status" value="2"/>
</dbReference>
<feature type="transmembrane region" description="Helical" evidence="5">
    <location>
        <begin position="174"/>
        <end position="196"/>
    </location>
</feature>
<gene>
    <name evidence="6" type="ORF">OESDEN_07394</name>
</gene>
<protein>
    <recommendedName>
        <fullName evidence="8">Major facilitator superfamily (MFS) profile domain-containing protein</fullName>
    </recommendedName>
</protein>
<evidence type="ECO:0000256" key="5">
    <source>
        <dbReference type="SAM" id="Phobius"/>
    </source>
</evidence>
<organism evidence="6 7">
    <name type="scientific">Oesophagostomum dentatum</name>
    <name type="common">Nodular worm</name>
    <dbReference type="NCBI Taxonomy" id="61180"/>
    <lineage>
        <taxon>Eukaryota</taxon>
        <taxon>Metazoa</taxon>
        <taxon>Ecdysozoa</taxon>
        <taxon>Nematoda</taxon>
        <taxon>Chromadorea</taxon>
        <taxon>Rhabditida</taxon>
        <taxon>Rhabditina</taxon>
        <taxon>Rhabditomorpha</taxon>
        <taxon>Strongyloidea</taxon>
        <taxon>Strongylidae</taxon>
        <taxon>Oesophagostomum</taxon>
    </lineage>
</organism>
<dbReference type="Proteomes" id="UP000053660">
    <property type="component" value="Unassembled WGS sequence"/>
</dbReference>
<feature type="transmembrane region" description="Helical" evidence="5">
    <location>
        <begin position="146"/>
        <end position="167"/>
    </location>
</feature>
<keyword evidence="4 5" id="KW-0472">Membrane</keyword>
<feature type="transmembrane region" description="Helical" evidence="5">
    <location>
        <begin position="21"/>
        <end position="42"/>
    </location>
</feature>
<keyword evidence="3 5" id="KW-1133">Transmembrane helix</keyword>
<proteinExistence type="predicted"/>
<dbReference type="PANTHER" id="PTHR11662:SF405">
    <property type="entry name" value="PROTEIN CBG12249"/>
    <property type="match status" value="1"/>
</dbReference>
<dbReference type="InterPro" id="IPR050382">
    <property type="entry name" value="MFS_Na/Anion_cotransporter"/>
</dbReference>
<evidence type="ECO:0000256" key="2">
    <source>
        <dbReference type="ARBA" id="ARBA00022692"/>
    </source>
</evidence>
<evidence type="ECO:0000256" key="1">
    <source>
        <dbReference type="ARBA" id="ARBA00004141"/>
    </source>
</evidence>
<sequence>MWLPRKQQRRRDQPPGRIEPYGGNVSFIYPCINTIVASWFPVDERSTAVSLFTTGNQVALFLGNPLAARMCDSSLGWPAVYYFSAVMGGVWCIAWMLLGANTPDECRVMKMQERLFLKRNAAVTRQDIKTRSAPVPWAKILANKAFIAHLIATWILTNVVTIMMVYLPTYFKDVLLLGVIMNGTFTSLPMLFNFTFKLSWGVLVDKLKAKNMLSQTLGVKISQCFREF</sequence>
<dbReference type="GO" id="GO:0006820">
    <property type="term" value="P:monoatomic anion transport"/>
    <property type="evidence" value="ECO:0007669"/>
    <property type="project" value="TreeGrafter"/>
</dbReference>
<accession>A0A0B1TA90</accession>
<dbReference type="InterPro" id="IPR036259">
    <property type="entry name" value="MFS_trans_sf"/>
</dbReference>
<evidence type="ECO:0000256" key="3">
    <source>
        <dbReference type="ARBA" id="ARBA00022989"/>
    </source>
</evidence>
<dbReference type="AlphaFoldDB" id="A0A0B1TA90"/>
<evidence type="ECO:0000313" key="6">
    <source>
        <dbReference type="EMBL" id="KHJ92712.1"/>
    </source>
</evidence>
<evidence type="ECO:0008006" key="8">
    <source>
        <dbReference type="Google" id="ProtNLM"/>
    </source>
</evidence>
<dbReference type="GO" id="GO:0016020">
    <property type="term" value="C:membrane"/>
    <property type="evidence" value="ECO:0007669"/>
    <property type="project" value="UniProtKB-SubCell"/>
</dbReference>
<dbReference type="OrthoDB" id="2985014at2759"/>
<feature type="transmembrane region" description="Helical" evidence="5">
    <location>
        <begin position="79"/>
        <end position="98"/>
    </location>
</feature>
<name>A0A0B1TA90_OESDE</name>
<dbReference type="InterPro" id="IPR011701">
    <property type="entry name" value="MFS"/>
</dbReference>
<evidence type="ECO:0000313" key="7">
    <source>
        <dbReference type="Proteomes" id="UP000053660"/>
    </source>
</evidence>
<keyword evidence="7" id="KW-1185">Reference proteome</keyword>